<name>A0ABD3FX14_9STRA</name>
<feature type="region of interest" description="Disordered" evidence="1">
    <location>
        <begin position="23"/>
        <end position="138"/>
    </location>
</feature>
<evidence type="ECO:0000313" key="4">
    <source>
        <dbReference type="Proteomes" id="UP001632037"/>
    </source>
</evidence>
<evidence type="ECO:0000256" key="1">
    <source>
        <dbReference type="SAM" id="MobiDB-lite"/>
    </source>
</evidence>
<dbReference type="AlphaFoldDB" id="A0ABD3FX14"/>
<dbReference type="Proteomes" id="UP001632037">
    <property type="component" value="Unassembled WGS sequence"/>
</dbReference>
<feature type="compositionally biased region" description="Basic and acidic residues" evidence="1">
    <location>
        <begin position="53"/>
        <end position="77"/>
    </location>
</feature>
<proteinExistence type="predicted"/>
<protein>
    <recommendedName>
        <fullName evidence="5">RxLR effector protein</fullName>
    </recommendedName>
</protein>
<keyword evidence="2" id="KW-0732">Signal</keyword>
<comment type="caution">
    <text evidence="3">The sequence shown here is derived from an EMBL/GenBank/DDBJ whole genome shotgun (WGS) entry which is preliminary data.</text>
</comment>
<accession>A0ABD3FX14</accession>
<reference evidence="3 4" key="1">
    <citation type="submission" date="2024-09" db="EMBL/GenBank/DDBJ databases">
        <title>Genome sequencing and assembly of Phytophthora oleae, isolate VK10A, causative agent of rot of olive drupes.</title>
        <authorList>
            <person name="Conti Taguali S."/>
            <person name="Riolo M."/>
            <person name="La Spada F."/>
            <person name="Cacciola S.O."/>
            <person name="Dionisio G."/>
        </authorList>
    </citation>
    <scope>NUCLEOTIDE SEQUENCE [LARGE SCALE GENOMIC DNA]</scope>
    <source>
        <strain evidence="3 4">VK10A</strain>
    </source>
</reference>
<keyword evidence="4" id="KW-1185">Reference proteome</keyword>
<feature type="chain" id="PRO_5044861622" description="RxLR effector protein" evidence="2">
    <location>
        <begin position="21"/>
        <end position="270"/>
    </location>
</feature>
<feature type="compositionally biased region" description="Acidic residues" evidence="1">
    <location>
        <begin position="38"/>
        <end position="48"/>
    </location>
</feature>
<gene>
    <name evidence="3" type="ORF">V7S43_003239</name>
</gene>
<dbReference type="EMBL" id="JBIMZQ010000005">
    <property type="protein sequence ID" value="KAL3671308.1"/>
    <property type="molecule type" value="Genomic_DNA"/>
</dbReference>
<evidence type="ECO:0000313" key="3">
    <source>
        <dbReference type="EMBL" id="KAL3671308.1"/>
    </source>
</evidence>
<evidence type="ECO:0008006" key="5">
    <source>
        <dbReference type="Google" id="ProtNLM"/>
    </source>
</evidence>
<evidence type="ECO:0000256" key="2">
    <source>
        <dbReference type="SAM" id="SignalP"/>
    </source>
</evidence>
<sequence>MRLHLVLVFFVLLHVQLVKTEDVASTEASDQDLSTVEAESEQFEDDLPYESKLSPRERIVLENEERWQRTLEQFEKQESEEDIQPTPGHEMEEKDSEQGENENNFPQGEDNDYDEYPATQGRLDEHGSQPTDEEETLPVIPGVTDVELVAFNPEYANEEILDKIIDWSYDQVAGMSRYRDNFIHVEDLYQFLLKTLNPLDEEIDAEDEQILEEAVTELRKQQGLVDDEQIVYRGFIARGMPLRFLQSLAHEMHQTVQTRRLQARAGRDEL</sequence>
<organism evidence="3 4">
    <name type="scientific">Phytophthora oleae</name>
    <dbReference type="NCBI Taxonomy" id="2107226"/>
    <lineage>
        <taxon>Eukaryota</taxon>
        <taxon>Sar</taxon>
        <taxon>Stramenopiles</taxon>
        <taxon>Oomycota</taxon>
        <taxon>Peronosporomycetes</taxon>
        <taxon>Peronosporales</taxon>
        <taxon>Peronosporaceae</taxon>
        <taxon>Phytophthora</taxon>
    </lineage>
</organism>
<feature type="signal peptide" evidence="2">
    <location>
        <begin position="1"/>
        <end position="20"/>
    </location>
</feature>